<evidence type="ECO:0000313" key="3">
    <source>
        <dbReference type="Proteomes" id="UP000466535"/>
    </source>
</evidence>
<evidence type="ECO:0000313" key="2">
    <source>
        <dbReference type="EMBL" id="MXR51890.1"/>
    </source>
</evidence>
<dbReference type="NCBIfam" id="TIGR01409">
    <property type="entry name" value="TAT_signal_seq"/>
    <property type="match status" value="1"/>
</dbReference>
<dbReference type="InterPro" id="IPR019546">
    <property type="entry name" value="TAT_signal_bac_arc"/>
</dbReference>
<dbReference type="InterPro" id="IPR006311">
    <property type="entry name" value="TAT_signal"/>
</dbReference>
<dbReference type="EMBL" id="WUUT01000003">
    <property type="protein sequence ID" value="MXR51890.1"/>
    <property type="molecule type" value="Genomic_DNA"/>
</dbReference>
<proteinExistence type="predicted"/>
<reference evidence="2 3" key="1">
    <citation type="submission" date="2019-12" db="EMBL/GenBank/DDBJ databases">
        <title>Isolation and characterization of three novel carbon monoxide-oxidizing members of Halobacteria from salione crusts and soils.</title>
        <authorList>
            <person name="Myers M.R."/>
            <person name="King G.M."/>
        </authorList>
    </citation>
    <scope>NUCLEOTIDE SEQUENCE [LARGE SCALE GENOMIC DNA]</scope>
    <source>
        <strain evidence="2 3">WSH3</strain>
    </source>
</reference>
<dbReference type="RefSeq" id="WP_159764014.1">
    <property type="nucleotide sequence ID" value="NZ_WUUT01000003.1"/>
</dbReference>
<evidence type="ECO:0000256" key="1">
    <source>
        <dbReference type="SAM" id="MobiDB-lite"/>
    </source>
</evidence>
<feature type="region of interest" description="Disordered" evidence="1">
    <location>
        <begin position="315"/>
        <end position="375"/>
    </location>
</feature>
<protein>
    <submittedName>
        <fullName evidence="2">Twin-arginine translocation signal domain-containing protein</fullName>
    </submittedName>
</protein>
<dbReference type="Proteomes" id="UP000466535">
    <property type="component" value="Unassembled WGS sequence"/>
</dbReference>
<accession>A0A6B0TAI6</accession>
<dbReference type="AlphaFoldDB" id="A0A6B0TAI6"/>
<gene>
    <name evidence="2" type="ORF">GRX03_09770</name>
</gene>
<sequence>MNDQSRRQFLRSSAVAVGVMGAGLAQQRGAAQQTGEIPGYAEWIPDGDSVLNNAGEIDIGTYTVTEQVEQFGEVSASTNPPLQFEPFVYTASMLNLWQALGVTSLAEPVLGPLASMSDPTNAEPTGVPAERHTLIGRTSVYTGSFDTDAIAQAVEDSDATETQYDGVYEYPNTAVIAWGDGYLLQGDTQSTEQVVAIRNTGDGSRSPRYESSTQLRDLLTAVDHTGQVILRHSSDGTLNTGAYTEQLDHSPIEGASGYIGTLRYDLDATEFDGTTVIRYPDEGSIDTDRISQMVTDELRSEITRDGRTVRVTASYDRGAVGFDPNSSQDGSDGEDGSDSENSTDSDGMDGNNSASNDTDGSESSDGSGPGFGVATALSTIGGAGYLLSRRLDGDAE</sequence>
<feature type="compositionally biased region" description="Low complexity" evidence="1">
    <location>
        <begin position="355"/>
        <end position="366"/>
    </location>
</feature>
<name>A0A6B0TAI6_9EURY</name>
<keyword evidence="3" id="KW-1185">Reference proteome</keyword>
<dbReference type="PROSITE" id="PS51318">
    <property type="entry name" value="TAT"/>
    <property type="match status" value="1"/>
</dbReference>
<feature type="compositionally biased region" description="Acidic residues" evidence="1">
    <location>
        <begin position="331"/>
        <end position="347"/>
    </location>
</feature>
<comment type="caution">
    <text evidence="2">The sequence shown here is derived from an EMBL/GenBank/DDBJ whole genome shotgun (WGS) entry which is preliminary data.</text>
</comment>
<organism evidence="2 3">
    <name type="scientific">Halovenus carboxidivorans</name>
    <dbReference type="NCBI Taxonomy" id="2692199"/>
    <lineage>
        <taxon>Archaea</taxon>
        <taxon>Methanobacteriati</taxon>
        <taxon>Methanobacteriota</taxon>
        <taxon>Stenosarchaea group</taxon>
        <taxon>Halobacteria</taxon>
        <taxon>Halobacteriales</taxon>
        <taxon>Haloarculaceae</taxon>
        <taxon>Halovenus</taxon>
    </lineage>
</organism>